<evidence type="ECO:0000313" key="1">
    <source>
        <dbReference type="EMBL" id="KZT19659.1"/>
    </source>
</evidence>
<dbReference type="EMBL" id="KV425636">
    <property type="protein sequence ID" value="KZT19659.1"/>
    <property type="molecule type" value="Genomic_DNA"/>
</dbReference>
<gene>
    <name evidence="1" type="ORF">NEOLEDRAFT_1141789</name>
</gene>
<protein>
    <submittedName>
        <fullName evidence="1">Uncharacterized protein</fullName>
    </submittedName>
</protein>
<dbReference type="AlphaFoldDB" id="A0A165NHQ8"/>
<reference evidence="1 2" key="1">
    <citation type="journal article" date="2016" name="Mol. Biol. Evol.">
        <title>Comparative Genomics of Early-Diverging Mushroom-Forming Fungi Provides Insights into the Origins of Lignocellulose Decay Capabilities.</title>
        <authorList>
            <person name="Nagy L.G."/>
            <person name="Riley R."/>
            <person name="Tritt A."/>
            <person name="Adam C."/>
            <person name="Daum C."/>
            <person name="Floudas D."/>
            <person name="Sun H."/>
            <person name="Yadav J.S."/>
            <person name="Pangilinan J."/>
            <person name="Larsson K.H."/>
            <person name="Matsuura K."/>
            <person name="Barry K."/>
            <person name="Labutti K."/>
            <person name="Kuo R."/>
            <person name="Ohm R.A."/>
            <person name="Bhattacharya S.S."/>
            <person name="Shirouzu T."/>
            <person name="Yoshinaga Y."/>
            <person name="Martin F.M."/>
            <person name="Grigoriev I.V."/>
            <person name="Hibbett D.S."/>
        </authorList>
    </citation>
    <scope>NUCLEOTIDE SEQUENCE [LARGE SCALE GENOMIC DNA]</scope>
    <source>
        <strain evidence="1 2">HHB14362 ss-1</strain>
    </source>
</reference>
<sequence>MGSSICRSGASRLVSSVSSLAQSTPLTSRLRTTCHGPLDCQTHSPPSSGGFMYAFARIVTSFIVAHVIRQSAARHVLLVPFPGSRLCPLFFYLPPSIPTHSSIPGCLVVNPHSSVPSRPVPNPLYAQ</sequence>
<name>A0A165NHQ8_9AGAM</name>
<dbReference type="Proteomes" id="UP000076761">
    <property type="component" value="Unassembled WGS sequence"/>
</dbReference>
<accession>A0A165NHQ8</accession>
<keyword evidence="2" id="KW-1185">Reference proteome</keyword>
<dbReference type="InParanoid" id="A0A165NHQ8"/>
<organism evidence="1 2">
    <name type="scientific">Neolentinus lepideus HHB14362 ss-1</name>
    <dbReference type="NCBI Taxonomy" id="1314782"/>
    <lineage>
        <taxon>Eukaryota</taxon>
        <taxon>Fungi</taxon>
        <taxon>Dikarya</taxon>
        <taxon>Basidiomycota</taxon>
        <taxon>Agaricomycotina</taxon>
        <taxon>Agaricomycetes</taxon>
        <taxon>Gloeophyllales</taxon>
        <taxon>Gloeophyllaceae</taxon>
        <taxon>Neolentinus</taxon>
    </lineage>
</organism>
<evidence type="ECO:0000313" key="2">
    <source>
        <dbReference type="Proteomes" id="UP000076761"/>
    </source>
</evidence>
<proteinExistence type="predicted"/>